<evidence type="ECO:0000313" key="3">
    <source>
        <dbReference type="Proteomes" id="UP000284416"/>
    </source>
</evidence>
<protein>
    <submittedName>
        <fullName evidence="2">Polysaccharide biosynthesis protein</fullName>
    </submittedName>
</protein>
<feature type="domain" description="Polysaccharide pyruvyl transferase" evidence="1">
    <location>
        <begin position="57"/>
        <end position="295"/>
    </location>
</feature>
<name>A0A417YYF0_9BACI</name>
<dbReference type="AlphaFoldDB" id="A0A417YYF0"/>
<evidence type="ECO:0000259" key="1">
    <source>
        <dbReference type="Pfam" id="PF04230"/>
    </source>
</evidence>
<reference evidence="2 3" key="1">
    <citation type="journal article" date="2017" name="Int. J. Syst. Evol. Microbiol.">
        <title>Bacillus notoginsengisoli sp. nov., a novel bacterium isolated from the rhizosphere of Panax notoginseng.</title>
        <authorList>
            <person name="Zhang M.Y."/>
            <person name="Cheng J."/>
            <person name="Cai Y."/>
            <person name="Zhang T.Y."/>
            <person name="Wu Y.Y."/>
            <person name="Manikprabhu D."/>
            <person name="Li W.J."/>
            <person name="Zhang Y.X."/>
        </authorList>
    </citation>
    <scope>NUCLEOTIDE SEQUENCE [LARGE SCALE GENOMIC DNA]</scope>
    <source>
        <strain evidence="2 3">JCM 30743</strain>
    </source>
</reference>
<keyword evidence="3" id="KW-1185">Reference proteome</keyword>
<dbReference type="Proteomes" id="UP000284416">
    <property type="component" value="Unassembled WGS sequence"/>
</dbReference>
<organism evidence="2 3">
    <name type="scientific">Neobacillus notoginsengisoli</name>
    <dbReference type="NCBI Taxonomy" id="1578198"/>
    <lineage>
        <taxon>Bacteria</taxon>
        <taxon>Bacillati</taxon>
        <taxon>Bacillota</taxon>
        <taxon>Bacilli</taxon>
        <taxon>Bacillales</taxon>
        <taxon>Bacillaceae</taxon>
        <taxon>Neobacillus</taxon>
    </lineage>
</organism>
<dbReference type="Pfam" id="PF04230">
    <property type="entry name" value="PS_pyruv_trans"/>
    <property type="match status" value="1"/>
</dbReference>
<evidence type="ECO:0000313" key="2">
    <source>
        <dbReference type="EMBL" id="RHW42789.1"/>
    </source>
</evidence>
<dbReference type="EMBL" id="QWEG01000002">
    <property type="protein sequence ID" value="RHW42789.1"/>
    <property type="molecule type" value="Genomic_DNA"/>
</dbReference>
<accession>A0A417YYF0</accession>
<dbReference type="PANTHER" id="PTHR36836:SF1">
    <property type="entry name" value="COLANIC ACID BIOSYNTHESIS PROTEIN WCAK"/>
    <property type="match status" value="1"/>
</dbReference>
<dbReference type="InterPro" id="IPR007345">
    <property type="entry name" value="Polysacch_pyruvyl_Trfase"/>
</dbReference>
<proteinExistence type="predicted"/>
<comment type="caution">
    <text evidence="2">The sequence shown here is derived from an EMBL/GenBank/DDBJ whole genome shotgun (WGS) entry which is preliminary data.</text>
</comment>
<sequence length="368" mass="42669">MNTLMLIDSHLQSILAQKIPFKLKIMSKYFLSDKDFYPSVAEEEEKIFVAIAADYGNLGDIAITYAQINYLKEQFPYHKIMAIYANDVYLLKRIKSFIRSSDILTIIGGGNMGDAYQVLEDSRRYIIKLFPENKIISFPQSIDFKTVKSLKKSIKVYSKHPNLHIFAREAKSYGIMKESFKNNHVYLVPDIVLSLKNMDSKALRDGIILCLRSDMEQKLTKQQKESLIESIKQKYANVNAYDTYIPNLPKELGKQELTKLLDAFKKTKVVITDRLHGMIFCAITKTPCVVLPNSNHKIAGTYNEWLADLKFIVFTEETNPEQILEYINKLYHDESDELKKEVDLRDKFRPLDDALNSEKVFVRSFQER</sequence>
<dbReference type="PANTHER" id="PTHR36836">
    <property type="entry name" value="COLANIC ACID BIOSYNTHESIS PROTEIN WCAK"/>
    <property type="match status" value="1"/>
</dbReference>
<gene>
    <name evidence="2" type="ORF">D1B31_04215</name>
</gene>